<organism evidence="9 10">
    <name type="scientific">Saccharopolyspora phatthalungensis</name>
    <dbReference type="NCBI Taxonomy" id="664693"/>
    <lineage>
        <taxon>Bacteria</taxon>
        <taxon>Bacillati</taxon>
        <taxon>Actinomycetota</taxon>
        <taxon>Actinomycetes</taxon>
        <taxon>Pseudonocardiales</taxon>
        <taxon>Pseudonocardiaceae</taxon>
        <taxon>Saccharopolyspora</taxon>
    </lineage>
</organism>
<evidence type="ECO:0000256" key="5">
    <source>
        <dbReference type="ARBA" id="ARBA00022989"/>
    </source>
</evidence>
<dbReference type="AlphaFoldDB" id="A0A840Q2N1"/>
<keyword evidence="10" id="KW-1185">Reference proteome</keyword>
<keyword evidence="5 7" id="KW-1133">Transmembrane helix</keyword>
<evidence type="ECO:0000256" key="6">
    <source>
        <dbReference type="ARBA" id="ARBA00023136"/>
    </source>
</evidence>
<dbReference type="PROSITE" id="PS50928">
    <property type="entry name" value="ABC_TM1"/>
    <property type="match status" value="1"/>
</dbReference>
<dbReference type="Pfam" id="PF00528">
    <property type="entry name" value="BPD_transp_1"/>
    <property type="match status" value="1"/>
</dbReference>
<dbReference type="Proteomes" id="UP000584374">
    <property type="component" value="Unassembled WGS sequence"/>
</dbReference>
<dbReference type="GO" id="GO:0005886">
    <property type="term" value="C:plasma membrane"/>
    <property type="evidence" value="ECO:0007669"/>
    <property type="project" value="UniProtKB-SubCell"/>
</dbReference>
<keyword evidence="6 7" id="KW-0472">Membrane</keyword>
<evidence type="ECO:0000259" key="8">
    <source>
        <dbReference type="PROSITE" id="PS50928"/>
    </source>
</evidence>
<name>A0A840Q2N1_9PSEU</name>
<dbReference type="GO" id="GO:0055085">
    <property type="term" value="P:transmembrane transport"/>
    <property type="evidence" value="ECO:0007669"/>
    <property type="project" value="InterPro"/>
</dbReference>
<dbReference type="InterPro" id="IPR000515">
    <property type="entry name" value="MetI-like"/>
</dbReference>
<accession>A0A840Q2N1</accession>
<evidence type="ECO:0000256" key="2">
    <source>
        <dbReference type="ARBA" id="ARBA00022448"/>
    </source>
</evidence>
<dbReference type="InterPro" id="IPR035906">
    <property type="entry name" value="MetI-like_sf"/>
</dbReference>
<feature type="transmembrane region" description="Helical" evidence="7">
    <location>
        <begin position="226"/>
        <end position="248"/>
    </location>
</feature>
<evidence type="ECO:0000256" key="1">
    <source>
        <dbReference type="ARBA" id="ARBA00004651"/>
    </source>
</evidence>
<dbReference type="EMBL" id="JACHIW010000001">
    <property type="protein sequence ID" value="MBB5153841.1"/>
    <property type="molecule type" value="Genomic_DNA"/>
</dbReference>
<dbReference type="SUPFAM" id="SSF161098">
    <property type="entry name" value="MetI-like"/>
    <property type="match status" value="1"/>
</dbReference>
<comment type="similarity">
    <text evidence="7">Belongs to the binding-protein-dependent transport system permease family.</text>
</comment>
<dbReference type="PANTHER" id="PTHR30151">
    <property type="entry name" value="ALKANE SULFONATE ABC TRANSPORTER-RELATED, MEMBRANE SUBUNIT"/>
    <property type="match status" value="1"/>
</dbReference>
<dbReference type="GO" id="GO:0010438">
    <property type="term" value="P:cellular response to sulfur starvation"/>
    <property type="evidence" value="ECO:0007669"/>
    <property type="project" value="TreeGrafter"/>
</dbReference>
<comment type="subcellular location">
    <subcellularLocation>
        <location evidence="1 7">Cell membrane</location>
        <topology evidence="1 7">Multi-pass membrane protein</topology>
    </subcellularLocation>
</comment>
<keyword evidence="3" id="KW-1003">Cell membrane</keyword>
<dbReference type="PANTHER" id="PTHR30151:SF25">
    <property type="entry name" value="TAURINE TRANSPORT SYSTEM PERMEASE PROTEIN TAUC"/>
    <property type="match status" value="1"/>
</dbReference>
<evidence type="ECO:0000256" key="4">
    <source>
        <dbReference type="ARBA" id="ARBA00022692"/>
    </source>
</evidence>
<evidence type="ECO:0000256" key="3">
    <source>
        <dbReference type="ARBA" id="ARBA00022475"/>
    </source>
</evidence>
<feature type="transmembrane region" description="Helical" evidence="7">
    <location>
        <begin position="72"/>
        <end position="93"/>
    </location>
</feature>
<protein>
    <submittedName>
        <fullName evidence="9">ABC-type nitrate/sulfonate/bicarbonate transport system permease component</fullName>
    </submittedName>
</protein>
<dbReference type="Gene3D" id="1.10.3720.10">
    <property type="entry name" value="MetI-like"/>
    <property type="match status" value="1"/>
</dbReference>
<feature type="transmembrane region" description="Helical" evidence="7">
    <location>
        <begin position="7"/>
        <end position="24"/>
    </location>
</feature>
<keyword evidence="4 7" id="KW-0812">Transmembrane</keyword>
<feature type="domain" description="ABC transmembrane type-1" evidence="8">
    <location>
        <begin position="65"/>
        <end position="245"/>
    </location>
</feature>
<evidence type="ECO:0000313" key="10">
    <source>
        <dbReference type="Proteomes" id="UP000584374"/>
    </source>
</evidence>
<keyword evidence="2 7" id="KW-0813">Transport</keyword>
<sequence>MIGVHGFLRRWSVFIGAIVVWELLTRAASSPFFPAPTRIVGAAVEKWFSGPASSLFLTDEAYTDLLASLGRIAGGWLIAVALGVGLGTLLGRSRTALDYVGPLMAFMRAIPPPVLVPVFLVLLGIGAQMQIAVIVFGVMWPILLNTVDGVRSVDQVKVDTARSFRIPRAHWVFGVVLPAATPKIFAGLRVSLSLALVLMVVSELVGSTNGIGYRLMFDQRKFDFPAMWAGIVLLGILGYLLNTLLLAVERRALSWQPSQAHQMAGG</sequence>
<evidence type="ECO:0000313" key="9">
    <source>
        <dbReference type="EMBL" id="MBB5153841.1"/>
    </source>
</evidence>
<dbReference type="RefSeq" id="WP_184725108.1">
    <property type="nucleotide sequence ID" value="NZ_JACHIW010000001.1"/>
</dbReference>
<feature type="transmembrane region" description="Helical" evidence="7">
    <location>
        <begin position="184"/>
        <end position="205"/>
    </location>
</feature>
<evidence type="ECO:0000256" key="7">
    <source>
        <dbReference type="RuleBase" id="RU363032"/>
    </source>
</evidence>
<proteinExistence type="inferred from homology"/>
<gene>
    <name evidence="9" type="ORF">BJ970_001375</name>
</gene>
<feature type="transmembrane region" description="Helical" evidence="7">
    <location>
        <begin position="114"/>
        <end position="143"/>
    </location>
</feature>
<reference evidence="9 10" key="1">
    <citation type="submission" date="2020-08" db="EMBL/GenBank/DDBJ databases">
        <title>Sequencing the genomes of 1000 actinobacteria strains.</title>
        <authorList>
            <person name="Klenk H.-P."/>
        </authorList>
    </citation>
    <scope>NUCLEOTIDE SEQUENCE [LARGE SCALE GENOMIC DNA]</scope>
    <source>
        <strain evidence="9 10">DSM 45584</strain>
    </source>
</reference>
<comment type="caution">
    <text evidence="9">The sequence shown here is derived from an EMBL/GenBank/DDBJ whole genome shotgun (WGS) entry which is preliminary data.</text>
</comment>